<feature type="non-terminal residue" evidence="1">
    <location>
        <position position="1"/>
    </location>
</feature>
<organism evidence="1">
    <name type="scientific">marine sediment metagenome</name>
    <dbReference type="NCBI Taxonomy" id="412755"/>
    <lineage>
        <taxon>unclassified sequences</taxon>
        <taxon>metagenomes</taxon>
        <taxon>ecological metagenomes</taxon>
    </lineage>
</organism>
<name>X0VFS9_9ZZZZ</name>
<dbReference type="AlphaFoldDB" id="X0VFS9"/>
<gene>
    <name evidence="1" type="ORF">S01H1_52571</name>
</gene>
<dbReference type="SUPFAM" id="SSF53850">
    <property type="entry name" value="Periplasmic binding protein-like II"/>
    <property type="match status" value="1"/>
</dbReference>
<sequence>VDPLLEKGLKETDPVKRVEIYKELTKIAHDQAISLYLYQPGANRVQRNWIKGWYFNPMIPNGDDFGDLYAMYKEE</sequence>
<proteinExistence type="predicted"/>
<dbReference type="Gene3D" id="3.40.190.10">
    <property type="entry name" value="Periplasmic binding protein-like II"/>
    <property type="match status" value="1"/>
</dbReference>
<dbReference type="EMBL" id="BARS01033985">
    <property type="protein sequence ID" value="GAG17155.1"/>
    <property type="molecule type" value="Genomic_DNA"/>
</dbReference>
<protein>
    <recommendedName>
        <fullName evidence="2">Solute-binding protein family 5 domain-containing protein</fullName>
    </recommendedName>
</protein>
<comment type="caution">
    <text evidence="1">The sequence shown here is derived from an EMBL/GenBank/DDBJ whole genome shotgun (WGS) entry which is preliminary data.</text>
</comment>
<reference evidence="1" key="1">
    <citation type="journal article" date="2014" name="Front. Microbiol.">
        <title>High frequency of phylogenetically diverse reductive dehalogenase-homologous genes in deep subseafloor sedimentary metagenomes.</title>
        <authorList>
            <person name="Kawai M."/>
            <person name="Futagami T."/>
            <person name="Toyoda A."/>
            <person name="Takaki Y."/>
            <person name="Nishi S."/>
            <person name="Hori S."/>
            <person name="Arai W."/>
            <person name="Tsubouchi T."/>
            <person name="Morono Y."/>
            <person name="Uchiyama I."/>
            <person name="Ito T."/>
            <person name="Fujiyama A."/>
            <person name="Inagaki F."/>
            <person name="Takami H."/>
        </authorList>
    </citation>
    <scope>NUCLEOTIDE SEQUENCE</scope>
    <source>
        <strain evidence="1">Expedition CK06-06</strain>
    </source>
</reference>
<evidence type="ECO:0008006" key="2">
    <source>
        <dbReference type="Google" id="ProtNLM"/>
    </source>
</evidence>
<dbReference type="Gene3D" id="3.10.105.10">
    <property type="entry name" value="Dipeptide-binding Protein, Domain 3"/>
    <property type="match status" value="1"/>
</dbReference>
<accession>X0VFS9</accession>
<evidence type="ECO:0000313" key="1">
    <source>
        <dbReference type="EMBL" id="GAG17155.1"/>
    </source>
</evidence>